<dbReference type="EMBL" id="AP024147">
    <property type="protein sequence ID" value="BCM87804.1"/>
    <property type="molecule type" value="Genomic_DNA"/>
</dbReference>
<protein>
    <submittedName>
        <fullName evidence="1">Uncharacterized protein</fullName>
    </submittedName>
</protein>
<dbReference type="KEGG" id="mind:mvi_62650"/>
<proteinExistence type="predicted"/>
<dbReference type="RefSeq" id="WP_207183994.1">
    <property type="nucleotide sequence ID" value="NZ_AP024147.1"/>
</dbReference>
<accession>A0A8H8X166</accession>
<keyword evidence="1" id="KW-0614">Plasmid</keyword>
<dbReference type="AlphaFoldDB" id="A0A8H8X166"/>
<evidence type="ECO:0000313" key="2">
    <source>
        <dbReference type="Proteomes" id="UP000663508"/>
    </source>
</evidence>
<dbReference type="Proteomes" id="UP000663508">
    <property type="component" value="Plasmid pVL1_2"/>
</dbReference>
<gene>
    <name evidence="1" type="ORF">mvi_62650</name>
</gene>
<evidence type="ECO:0000313" key="1">
    <source>
        <dbReference type="EMBL" id="BCM87804.1"/>
    </source>
</evidence>
<organism evidence="1 2">
    <name type="scientific">Methylobacterium indicum</name>
    <dbReference type="NCBI Taxonomy" id="1775910"/>
    <lineage>
        <taxon>Bacteria</taxon>
        <taxon>Pseudomonadati</taxon>
        <taxon>Pseudomonadota</taxon>
        <taxon>Alphaproteobacteria</taxon>
        <taxon>Hyphomicrobiales</taxon>
        <taxon>Methylobacteriaceae</taxon>
        <taxon>Methylobacterium</taxon>
    </lineage>
</organism>
<sequence>MPLELIHPEDKAMDFSHILNWRLLKGSHDFPGPDGGTCINEAAVVAAGMPYRKVRSIDCLPPCFSRPIGGFAMSLNDAMPDARRHELMPFVTQLAGTADKDNDLKRAEHIITEITQRCILPLGFVAYKLPDWHHPEPKMDLADVMEYLDYISLRAKYDVKYVIKQAKDLIEHQTIDAPITVMSMLSFMIGDTGVTSIHLPRFVEEAYFSLRFDATPVIPNAHVHIDLFGEAIKILDEAIKLGRQAPEIDVSLIKQRMDTIRSKEGIPYELV</sequence>
<geneLocation type="plasmid" evidence="1 2">
    <name>pVL1_2</name>
</geneLocation>
<name>A0A8H8X166_9HYPH</name>
<reference evidence="1" key="1">
    <citation type="submission" date="2020-11" db="EMBL/GenBank/DDBJ databases">
        <title>Complete genome sequence of a novel pathogenic Methylobacterium strain isolated from rice in Vietnam.</title>
        <authorList>
            <person name="Lai K."/>
            <person name="Okazaki S."/>
            <person name="Higashi K."/>
            <person name="Mori H."/>
            <person name="Toyoda A."/>
            <person name="Kurokawa K."/>
        </authorList>
    </citation>
    <scope>NUCLEOTIDE SEQUENCE</scope>
    <source>
        <strain evidence="1">VL1</strain>
        <plasmid evidence="1">pVL1_2</plasmid>
    </source>
</reference>